<name>A0A8H3C6V2_9AGAM</name>
<comment type="caution">
    <text evidence="1">The sequence shown here is derived from an EMBL/GenBank/DDBJ whole genome shotgun (WGS) entry which is preliminary data.</text>
</comment>
<gene>
    <name evidence="1" type="ORF">RDB_LOCUS182069</name>
</gene>
<accession>A0A8H3C6V2</accession>
<dbReference type="AlphaFoldDB" id="A0A8H3C6V2"/>
<evidence type="ECO:0000313" key="2">
    <source>
        <dbReference type="Proteomes" id="UP000663846"/>
    </source>
</evidence>
<protein>
    <submittedName>
        <fullName evidence="1">Uncharacterized protein</fullName>
    </submittedName>
</protein>
<dbReference type="EMBL" id="CAJMWS010001179">
    <property type="protein sequence ID" value="CAE6474598.1"/>
    <property type="molecule type" value="Genomic_DNA"/>
</dbReference>
<evidence type="ECO:0000313" key="1">
    <source>
        <dbReference type="EMBL" id="CAE6474598.1"/>
    </source>
</evidence>
<reference evidence="1" key="1">
    <citation type="submission" date="2021-01" db="EMBL/GenBank/DDBJ databases">
        <authorList>
            <person name="Kaushik A."/>
        </authorList>
    </citation>
    <scope>NUCLEOTIDE SEQUENCE</scope>
    <source>
        <strain evidence="1">AG1-1C</strain>
    </source>
</reference>
<sequence>MKDCVAPIFRCACPDLPGKPINLPNIMLGLGIGLRFFACLDIIQSVLGGKQTCFQYEVPFSLDLCNRMQGYRSYQSIQGIPDQFIMFFAWVNSLCETPGASDSPGLVAWVEEILPQIKLTGGESGDPLLRFGRIAVQECWRFAAYIYLYMVLCRVDAYDPRVVEAQKGIMRLVNGIKPARYPDAFLAPMIIAAVATFKESDRNTIRQRFLGVRECSERGTMMNECVLGLEDIWERTKIEGRPAVWSDLRIALRRVTGK</sequence>
<organism evidence="1 2">
    <name type="scientific">Rhizoctonia solani</name>
    <dbReference type="NCBI Taxonomy" id="456999"/>
    <lineage>
        <taxon>Eukaryota</taxon>
        <taxon>Fungi</taxon>
        <taxon>Dikarya</taxon>
        <taxon>Basidiomycota</taxon>
        <taxon>Agaricomycotina</taxon>
        <taxon>Agaricomycetes</taxon>
        <taxon>Cantharellales</taxon>
        <taxon>Ceratobasidiaceae</taxon>
        <taxon>Rhizoctonia</taxon>
    </lineage>
</organism>
<proteinExistence type="predicted"/>
<dbReference type="InterPro" id="IPR021858">
    <property type="entry name" value="Fun_TF"/>
</dbReference>
<dbReference type="Pfam" id="PF11951">
    <property type="entry name" value="Fungal_trans_2"/>
    <property type="match status" value="1"/>
</dbReference>
<dbReference type="Proteomes" id="UP000663846">
    <property type="component" value="Unassembled WGS sequence"/>
</dbReference>